<dbReference type="Proteomes" id="UP000232883">
    <property type="component" value="Chromosome"/>
</dbReference>
<proteinExistence type="predicted"/>
<sequence>MTTVEVNILADEDQDFVMTILNALAQKHIIEFDRTDSFSAEGPKLSTDDLISRINTAEQGKRYSFDEAKAKLGL</sequence>
<dbReference type="AlphaFoldDB" id="A0A2K8Z0N9"/>
<evidence type="ECO:0000313" key="2">
    <source>
        <dbReference type="Proteomes" id="UP000232883"/>
    </source>
</evidence>
<dbReference type="RefSeq" id="WP_100989482.1">
    <property type="nucleotide sequence ID" value="NZ_CP025096.1"/>
</dbReference>
<evidence type="ECO:0000313" key="1">
    <source>
        <dbReference type="EMBL" id="AUD03415.1"/>
    </source>
</evidence>
<dbReference type="OrthoDB" id="963722at2"/>
<reference evidence="1 2" key="1">
    <citation type="submission" date="2017-11" db="EMBL/GenBank/DDBJ databases">
        <title>Taxonomic description and genome sequences of Spirosoma HA7 sp. nov., isolated from pollen microhabitat of Corylus avellana.</title>
        <authorList>
            <person name="Ambika Manirajan B."/>
            <person name="Suarez C."/>
            <person name="Ratering S."/>
            <person name="Geissler-Plaum R."/>
            <person name="Cardinale M."/>
            <person name="Sylvia S."/>
        </authorList>
    </citation>
    <scope>NUCLEOTIDE SEQUENCE [LARGE SCALE GENOMIC DNA]</scope>
    <source>
        <strain evidence="1 2">HA7</strain>
    </source>
</reference>
<accession>A0A2K8Z0N9</accession>
<organism evidence="1 2">
    <name type="scientific">Spirosoma pollinicola</name>
    <dbReference type="NCBI Taxonomy" id="2057025"/>
    <lineage>
        <taxon>Bacteria</taxon>
        <taxon>Pseudomonadati</taxon>
        <taxon>Bacteroidota</taxon>
        <taxon>Cytophagia</taxon>
        <taxon>Cytophagales</taxon>
        <taxon>Cytophagaceae</taxon>
        <taxon>Spirosoma</taxon>
    </lineage>
</organism>
<protein>
    <submittedName>
        <fullName evidence="1">Uncharacterized protein</fullName>
    </submittedName>
</protein>
<name>A0A2K8Z0N9_9BACT</name>
<dbReference type="EMBL" id="CP025096">
    <property type="protein sequence ID" value="AUD03415.1"/>
    <property type="molecule type" value="Genomic_DNA"/>
</dbReference>
<gene>
    <name evidence="1" type="ORF">CWM47_17185</name>
</gene>
<keyword evidence="2" id="KW-1185">Reference proteome</keyword>
<dbReference type="KEGG" id="spir:CWM47_17185"/>